<organism evidence="3">
    <name type="scientific">Glycine max</name>
    <name type="common">Soybean</name>
    <name type="synonym">Glycine hispida</name>
    <dbReference type="NCBI Taxonomy" id="3847"/>
    <lineage>
        <taxon>Eukaryota</taxon>
        <taxon>Viridiplantae</taxon>
        <taxon>Streptophyta</taxon>
        <taxon>Embryophyta</taxon>
        <taxon>Tracheophyta</taxon>
        <taxon>Spermatophyta</taxon>
        <taxon>Magnoliopsida</taxon>
        <taxon>eudicotyledons</taxon>
        <taxon>Gunneridae</taxon>
        <taxon>Pentapetalae</taxon>
        <taxon>rosids</taxon>
        <taxon>fabids</taxon>
        <taxon>Fabales</taxon>
        <taxon>Fabaceae</taxon>
        <taxon>Papilionoideae</taxon>
        <taxon>50 kb inversion clade</taxon>
        <taxon>NPAAA clade</taxon>
        <taxon>indigoferoid/millettioid clade</taxon>
        <taxon>Phaseoleae</taxon>
        <taxon>Glycine</taxon>
        <taxon>Glycine subgen. Soja</taxon>
    </lineage>
</organism>
<gene>
    <name evidence="2" type="ORF">GLYMA_06G114500</name>
</gene>
<reference evidence="3" key="2">
    <citation type="submission" date="2018-02" db="UniProtKB">
        <authorList>
            <consortium name="EnsemblPlants"/>
        </authorList>
    </citation>
    <scope>IDENTIFICATION</scope>
    <source>
        <strain evidence="3">Williams 82</strain>
    </source>
</reference>
<dbReference type="Gramene" id="KRH53255">
    <property type="protein sequence ID" value="KRH53255"/>
    <property type="gene ID" value="GLYMA_06G114500"/>
</dbReference>
<accession>K7KUJ0</accession>
<feature type="compositionally biased region" description="Basic residues" evidence="1">
    <location>
        <begin position="42"/>
        <end position="59"/>
    </location>
</feature>
<dbReference type="AlphaFoldDB" id="K7KUJ0"/>
<sequence>MVVSIMAVVIYVEKGKEGEKGKNGEGEDDYDMTLSLQSPLPLRHHQRYRHRKTLHRHLKDRSCRCPRGTPRSRHSLHSPPPPPSQPLPTLQSQCSSLSVGSLADRSFTTAVAGGAGKKRGGSKTENQTTRFEIQNQRNKLIWSPRWPLTSTGRSGNVLGRAHGGVDGRRRSTMVIRSVFRFDFVVVQI</sequence>
<evidence type="ECO:0000256" key="1">
    <source>
        <dbReference type="SAM" id="MobiDB-lite"/>
    </source>
</evidence>
<evidence type="ECO:0000313" key="2">
    <source>
        <dbReference type="EMBL" id="KRH53255.1"/>
    </source>
</evidence>
<evidence type="ECO:0000313" key="4">
    <source>
        <dbReference type="Proteomes" id="UP000008827"/>
    </source>
</evidence>
<reference evidence="2" key="3">
    <citation type="submission" date="2018-07" db="EMBL/GenBank/DDBJ databases">
        <title>WGS assembly of Glycine max.</title>
        <authorList>
            <person name="Schmutz J."/>
            <person name="Cannon S."/>
            <person name="Schlueter J."/>
            <person name="Ma J."/>
            <person name="Mitros T."/>
            <person name="Nelson W."/>
            <person name="Hyten D."/>
            <person name="Song Q."/>
            <person name="Thelen J."/>
            <person name="Cheng J."/>
            <person name="Xu D."/>
            <person name="Hellsten U."/>
            <person name="May G."/>
            <person name="Yu Y."/>
            <person name="Sakurai T."/>
            <person name="Umezawa T."/>
            <person name="Bhattacharyya M."/>
            <person name="Sandhu D."/>
            <person name="Valliyodan B."/>
            <person name="Lindquist E."/>
            <person name="Peto M."/>
            <person name="Grant D."/>
            <person name="Shu S."/>
            <person name="Goodstein D."/>
            <person name="Barry K."/>
            <person name="Futrell-Griggs M."/>
            <person name="Abernathy B."/>
            <person name="Du J."/>
            <person name="Tian Z."/>
            <person name="Zhu L."/>
            <person name="Gill N."/>
            <person name="Joshi T."/>
            <person name="Libault M."/>
            <person name="Sethuraman A."/>
            <person name="Zhang X."/>
            <person name="Shinozaki K."/>
            <person name="Nguyen H."/>
            <person name="Wing R."/>
            <person name="Cregan P."/>
            <person name="Specht J."/>
            <person name="Grimwood J."/>
            <person name="Rokhsar D."/>
            <person name="Stacey G."/>
            <person name="Shoemaker R."/>
            <person name="Jackson S."/>
        </authorList>
    </citation>
    <scope>NUCLEOTIDE SEQUENCE</scope>
    <source>
        <tissue evidence="2">Callus</tissue>
    </source>
</reference>
<name>K7KUJ0_SOYBN</name>
<dbReference type="InParanoid" id="K7KUJ0"/>
<protein>
    <submittedName>
        <fullName evidence="2 3">Uncharacterized protein</fullName>
    </submittedName>
</protein>
<proteinExistence type="predicted"/>
<dbReference type="EMBL" id="CM000839">
    <property type="protein sequence ID" value="KRH53255.1"/>
    <property type="molecule type" value="Genomic_DNA"/>
</dbReference>
<feature type="region of interest" description="Disordered" evidence="1">
    <location>
        <begin position="41"/>
        <end position="92"/>
    </location>
</feature>
<evidence type="ECO:0000313" key="3">
    <source>
        <dbReference type="EnsemblPlants" id="KRH53255"/>
    </source>
</evidence>
<reference evidence="2 3" key="1">
    <citation type="journal article" date="2010" name="Nature">
        <title>Genome sequence of the palaeopolyploid soybean.</title>
        <authorList>
            <person name="Schmutz J."/>
            <person name="Cannon S.B."/>
            <person name="Schlueter J."/>
            <person name="Ma J."/>
            <person name="Mitros T."/>
            <person name="Nelson W."/>
            <person name="Hyten D.L."/>
            <person name="Song Q."/>
            <person name="Thelen J.J."/>
            <person name="Cheng J."/>
            <person name="Xu D."/>
            <person name="Hellsten U."/>
            <person name="May G.D."/>
            <person name="Yu Y."/>
            <person name="Sakurai T."/>
            <person name="Umezawa T."/>
            <person name="Bhattacharyya M.K."/>
            <person name="Sandhu D."/>
            <person name="Valliyodan B."/>
            <person name="Lindquist E."/>
            <person name="Peto M."/>
            <person name="Grant D."/>
            <person name="Shu S."/>
            <person name="Goodstein D."/>
            <person name="Barry K."/>
            <person name="Futrell-Griggs M."/>
            <person name="Abernathy B."/>
            <person name="Du J."/>
            <person name="Tian Z."/>
            <person name="Zhu L."/>
            <person name="Gill N."/>
            <person name="Joshi T."/>
            <person name="Libault M."/>
            <person name="Sethuraman A."/>
            <person name="Zhang X.-C."/>
            <person name="Shinozaki K."/>
            <person name="Nguyen H.T."/>
            <person name="Wing R.A."/>
            <person name="Cregan P."/>
            <person name="Specht J."/>
            <person name="Grimwood J."/>
            <person name="Rokhsar D."/>
            <person name="Stacey G."/>
            <person name="Shoemaker R.C."/>
            <person name="Jackson S.A."/>
        </authorList>
    </citation>
    <scope>NUCLEOTIDE SEQUENCE [LARGE SCALE GENOMIC DNA]</scope>
    <source>
        <strain evidence="3">cv. Williams 82</strain>
        <tissue evidence="2">Callus</tissue>
    </source>
</reference>
<dbReference type="Proteomes" id="UP000008827">
    <property type="component" value="Chromosome 6"/>
</dbReference>
<keyword evidence="4" id="KW-1185">Reference proteome</keyword>
<dbReference type="PaxDb" id="3847-GLYMA06G12050.1"/>
<dbReference type="EnsemblPlants" id="KRH53255">
    <property type="protein sequence ID" value="KRH53255"/>
    <property type="gene ID" value="GLYMA_06G114500"/>
</dbReference>
<dbReference type="HOGENOM" id="CLU_1443402_0_0_1"/>